<name>A0ACC6L1F1_9SPHI</name>
<reference evidence="1" key="1">
    <citation type="submission" date="2023-07" db="EMBL/GenBank/DDBJ databases">
        <title>Sorghum-associated microbial communities from plants grown in Nebraska, USA.</title>
        <authorList>
            <person name="Schachtman D."/>
        </authorList>
    </citation>
    <scope>NUCLEOTIDE SEQUENCE</scope>
    <source>
        <strain evidence="1">2697</strain>
    </source>
</reference>
<organism evidence="1 2">
    <name type="scientific">Pedobacter africanus</name>
    <dbReference type="NCBI Taxonomy" id="151894"/>
    <lineage>
        <taxon>Bacteria</taxon>
        <taxon>Pseudomonadati</taxon>
        <taxon>Bacteroidota</taxon>
        <taxon>Sphingobacteriia</taxon>
        <taxon>Sphingobacteriales</taxon>
        <taxon>Sphingobacteriaceae</taxon>
        <taxon>Pedobacter</taxon>
    </lineage>
</organism>
<comment type="caution">
    <text evidence="1">The sequence shown here is derived from an EMBL/GenBank/DDBJ whole genome shotgun (WGS) entry which is preliminary data.</text>
</comment>
<gene>
    <name evidence="1" type="ORF">J2X78_003824</name>
</gene>
<evidence type="ECO:0000313" key="1">
    <source>
        <dbReference type="EMBL" id="MDR6785250.1"/>
    </source>
</evidence>
<dbReference type="Proteomes" id="UP001246858">
    <property type="component" value="Unassembled WGS sequence"/>
</dbReference>
<protein>
    <submittedName>
        <fullName evidence="1">Uncharacterized protein</fullName>
    </submittedName>
</protein>
<sequence>MPLRISLIADLGLDDFIRLFELKELSDLEQISTETLLRLMADDEITYKVVKDFS</sequence>
<dbReference type="EMBL" id="JAVDTF010000003">
    <property type="protein sequence ID" value="MDR6785250.1"/>
    <property type="molecule type" value="Genomic_DNA"/>
</dbReference>
<keyword evidence="2" id="KW-1185">Reference proteome</keyword>
<accession>A0ACC6L1F1</accession>
<proteinExistence type="predicted"/>
<evidence type="ECO:0000313" key="2">
    <source>
        <dbReference type="Proteomes" id="UP001246858"/>
    </source>
</evidence>